<dbReference type="EMBL" id="CP036261">
    <property type="protein sequence ID" value="QDS87408.1"/>
    <property type="molecule type" value="Genomic_DNA"/>
</dbReference>
<dbReference type="RefSeq" id="WP_145343754.1">
    <property type="nucleotide sequence ID" value="NZ_CP036261.1"/>
</dbReference>
<feature type="region of interest" description="Disordered" evidence="1">
    <location>
        <begin position="137"/>
        <end position="168"/>
    </location>
</feature>
<reference evidence="3 4" key="1">
    <citation type="submission" date="2019-02" db="EMBL/GenBank/DDBJ databases">
        <title>Deep-cultivation of Planctomycetes and their phenomic and genomic characterization uncovers novel biology.</title>
        <authorList>
            <person name="Wiegand S."/>
            <person name="Jogler M."/>
            <person name="Boedeker C."/>
            <person name="Pinto D."/>
            <person name="Vollmers J."/>
            <person name="Rivas-Marin E."/>
            <person name="Kohn T."/>
            <person name="Peeters S.H."/>
            <person name="Heuer A."/>
            <person name="Rast P."/>
            <person name="Oberbeckmann S."/>
            <person name="Bunk B."/>
            <person name="Jeske O."/>
            <person name="Meyerdierks A."/>
            <person name="Storesund J.E."/>
            <person name="Kallscheuer N."/>
            <person name="Luecker S."/>
            <person name="Lage O.M."/>
            <person name="Pohl T."/>
            <person name="Merkel B.J."/>
            <person name="Hornburger P."/>
            <person name="Mueller R.-W."/>
            <person name="Bruemmer F."/>
            <person name="Labrenz M."/>
            <person name="Spormann A.M."/>
            <person name="Op den Camp H."/>
            <person name="Overmann J."/>
            <person name="Amann R."/>
            <person name="Jetten M.S.M."/>
            <person name="Mascher T."/>
            <person name="Medema M.H."/>
            <person name="Devos D.P."/>
            <person name="Kaster A.-K."/>
            <person name="Ovreas L."/>
            <person name="Rohde M."/>
            <person name="Galperin M.Y."/>
            <person name="Jogler C."/>
        </authorList>
    </citation>
    <scope>NUCLEOTIDE SEQUENCE [LARGE SCALE GENOMIC DNA]</scope>
    <source>
        <strain evidence="3 4">EC9</strain>
    </source>
</reference>
<organism evidence="3 4">
    <name type="scientific">Rosistilla ulvae</name>
    <dbReference type="NCBI Taxonomy" id="1930277"/>
    <lineage>
        <taxon>Bacteria</taxon>
        <taxon>Pseudomonadati</taxon>
        <taxon>Planctomycetota</taxon>
        <taxon>Planctomycetia</taxon>
        <taxon>Pirellulales</taxon>
        <taxon>Pirellulaceae</taxon>
        <taxon>Rosistilla</taxon>
    </lineage>
</organism>
<proteinExistence type="predicted"/>
<keyword evidence="2" id="KW-0732">Signal</keyword>
<evidence type="ECO:0000313" key="3">
    <source>
        <dbReference type="EMBL" id="QDS87408.1"/>
    </source>
</evidence>
<name>A0A517LXQ5_9BACT</name>
<evidence type="ECO:0000256" key="2">
    <source>
        <dbReference type="SAM" id="SignalP"/>
    </source>
</evidence>
<evidence type="ECO:0000313" key="4">
    <source>
        <dbReference type="Proteomes" id="UP000319557"/>
    </source>
</evidence>
<evidence type="ECO:0000256" key="1">
    <source>
        <dbReference type="SAM" id="MobiDB-lite"/>
    </source>
</evidence>
<dbReference type="KEGG" id="ruv:EC9_15860"/>
<dbReference type="Proteomes" id="UP000319557">
    <property type="component" value="Chromosome"/>
</dbReference>
<dbReference type="OrthoDB" id="277172at2"/>
<feature type="signal peptide" evidence="2">
    <location>
        <begin position="1"/>
        <end position="26"/>
    </location>
</feature>
<accession>A0A517LXQ5</accession>
<feature type="chain" id="PRO_5021972709" evidence="2">
    <location>
        <begin position="27"/>
        <end position="234"/>
    </location>
</feature>
<sequence length="234" mass="25311" precursor="true">MITVKSRRCNAAIAIVVAAWASIASAGEDPNAGPNLSKWTLELRSALKREATTRETAAHSAAVIQLCEMCAAMRSDERYPTSEVLQGLATRARRRLLDVRYDIQVALKRNGIEKPAGFDQQLQQLERLLDERAAAGKRLTPEELPSSAVNSPGEGSADGQQTRLPGGGFAPGPDNGFLLIELITRTVSPDFWSAQGGPGAVHYYGMHRVMVVRATSRVHEDIQSLLHALGGFPQ</sequence>
<gene>
    <name evidence="3" type="ORF">EC9_15860</name>
</gene>
<protein>
    <submittedName>
        <fullName evidence="3">Uncharacterized protein</fullName>
    </submittedName>
</protein>
<dbReference type="AlphaFoldDB" id="A0A517LXQ5"/>
<keyword evidence="4" id="KW-1185">Reference proteome</keyword>